<dbReference type="AlphaFoldDB" id="A0A0E0GBF3"/>
<dbReference type="HOGENOM" id="CLU_148967_0_0_1"/>
<dbReference type="EnsemblPlants" id="ONIVA02G31170.1">
    <property type="protein sequence ID" value="ONIVA02G31170.1"/>
    <property type="gene ID" value="ONIVA02G31170"/>
</dbReference>
<dbReference type="STRING" id="4536.A0A0E0GBF3"/>
<dbReference type="Proteomes" id="UP000006591">
    <property type="component" value="Chromosome 2"/>
</dbReference>
<name>A0A0E0GBF3_ORYNI</name>
<feature type="signal peptide" evidence="1">
    <location>
        <begin position="1"/>
        <end position="18"/>
    </location>
</feature>
<evidence type="ECO:0000256" key="1">
    <source>
        <dbReference type="SAM" id="SignalP"/>
    </source>
</evidence>
<accession>A0A0E0GBF3</accession>
<evidence type="ECO:0000313" key="2">
    <source>
        <dbReference type="EnsemblPlants" id="ONIVA02G31170.1"/>
    </source>
</evidence>
<evidence type="ECO:0008006" key="4">
    <source>
        <dbReference type="Google" id="ProtNLM"/>
    </source>
</evidence>
<keyword evidence="3" id="KW-1185">Reference proteome</keyword>
<dbReference type="OMA" id="EMFPVAN"/>
<reference evidence="2" key="2">
    <citation type="submission" date="2018-04" db="EMBL/GenBank/DDBJ databases">
        <title>OnivRS2 (Oryza nivara Reference Sequence Version 2).</title>
        <authorList>
            <person name="Zhang J."/>
            <person name="Kudrna D."/>
            <person name="Lee S."/>
            <person name="Talag J."/>
            <person name="Rajasekar S."/>
            <person name="Welchert J."/>
            <person name="Hsing Y.-I."/>
            <person name="Wing R.A."/>
        </authorList>
    </citation>
    <scope>NUCLEOTIDE SEQUENCE [LARGE SCALE GENOMIC DNA]</scope>
    <source>
        <strain evidence="2">SL10</strain>
    </source>
</reference>
<sequence length="167" mass="18466">MTVLPLLFFPFVFPNTSCLAPLPISASSSIEGIKPSPFTMLSVLVIAHTAAHVAARDDIEVVAPGPAHLVLHRHALLPAARLLAIRAKDLNEMFPVANAEVAPMANPRGFANLLWKQLNHLDNTGFDLALFRVNAYSKMLYLHADSTSPLTWDIDHWFPCARKKHRN</sequence>
<evidence type="ECO:0000313" key="3">
    <source>
        <dbReference type="Proteomes" id="UP000006591"/>
    </source>
</evidence>
<dbReference type="eggNOG" id="ENOG502QTZ1">
    <property type="taxonomic scope" value="Eukaryota"/>
</dbReference>
<dbReference type="Gramene" id="ONIVA02G31170.1">
    <property type="protein sequence ID" value="ONIVA02G31170.1"/>
    <property type="gene ID" value="ONIVA02G31170"/>
</dbReference>
<reference evidence="2" key="1">
    <citation type="submission" date="2015-04" db="UniProtKB">
        <authorList>
            <consortium name="EnsemblPlants"/>
        </authorList>
    </citation>
    <scope>IDENTIFICATION</scope>
    <source>
        <strain evidence="2">SL10</strain>
    </source>
</reference>
<keyword evidence="1" id="KW-0732">Signal</keyword>
<organism evidence="2">
    <name type="scientific">Oryza nivara</name>
    <name type="common">Indian wild rice</name>
    <name type="synonym">Oryza sativa f. spontanea</name>
    <dbReference type="NCBI Taxonomy" id="4536"/>
    <lineage>
        <taxon>Eukaryota</taxon>
        <taxon>Viridiplantae</taxon>
        <taxon>Streptophyta</taxon>
        <taxon>Embryophyta</taxon>
        <taxon>Tracheophyta</taxon>
        <taxon>Spermatophyta</taxon>
        <taxon>Magnoliopsida</taxon>
        <taxon>Liliopsida</taxon>
        <taxon>Poales</taxon>
        <taxon>Poaceae</taxon>
        <taxon>BOP clade</taxon>
        <taxon>Oryzoideae</taxon>
        <taxon>Oryzeae</taxon>
        <taxon>Oryzinae</taxon>
        <taxon>Oryza</taxon>
    </lineage>
</organism>
<proteinExistence type="predicted"/>
<dbReference type="PANTHER" id="PTHR33427:SF2">
    <property type="entry name" value="TRICHOHYALIN"/>
    <property type="match status" value="1"/>
</dbReference>
<dbReference type="PANTHER" id="PTHR33427">
    <property type="entry name" value="HNH ENDONUCLEASE"/>
    <property type="match status" value="1"/>
</dbReference>
<feature type="chain" id="PRO_5002360174" description="Secreted protein" evidence="1">
    <location>
        <begin position="19"/>
        <end position="167"/>
    </location>
</feature>
<protein>
    <recommendedName>
        <fullName evidence="4">Secreted protein</fullName>
    </recommendedName>
</protein>